<dbReference type="Pfam" id="PF23134">
    <property type="entry name" value="TRIP4_3rd"/>
    <property type="match status" value="1"/>
</dbReference>
<sequence length="444" mass="50430">MTDALLFWTVNKLKHEFGLDASDDIVQYILSIDNADEIVEYVGDLLQGTQGNKKEFVDELVLRWQSCQSLAPYEHGPVPKKELVMEGLETVPKDTQKKSKRKGRNKQAIVLSSQPESETVKTPIDLIRAQQRSSEKKKNKFVNLYAKEGGDKLAVLLPGRQPCECLAQKHRLINNCLSCGRIVCSAEEQEILQRDSNKSQKLRKKLMGEGTDREYLPHQEAVVRAGLEKAVKHKEKLLEFDKNSVKRTQVLDDESDYFASDSNQWISPVEREALRKREEELRELRHASRKDRKLTLDFAGRRVLDEGENLTPYYQKFDETVKAINSGSFGKTPNLSVSADRQHLRELVNPNILQAAPEWVDVSCGDASRKTSSESENNKQKSERCRLRLQDKELQEISDGGWCLSMHQPWASLLVKGIKRSSSKNRTSGALKGGSNPFMPMSPH</sequence>
<dbReference type="GO" id="GO:0008270">
    <property type="term" value="F:zinc ion binding"/>
    <property type="evidence" value="ECO:0007669"/>
    <property type="project" value="InterPro"/>
</dbReference>
<dbReference type="GO" id="GO:0072344">
    <property type="term" value="P:rescue of stalled ribosome"/>
    <property type="evidence" value="ECO:0007669"/>
    <property type="project" value="InterPro"/>
</dbReference>
<keyword evidence="6" id="KW-1185">Reference proteome</keyword>
<dbReference type="InterPro" id="IPR039128">
    <property type="entry name" value="TRIP4-like"/>
</dbReference>
<evidence type="ECO:0000259" key="4">
    <source>
        <dbReference type="Pfam" id="PF23135"/>
    </source>
</evidence>
<dbReference type="InterPro" id="IPR009349">
    <property type="entry name" value="TRIP4/RQT4_C2HC5_Znf"/>
</dbReference>
<dbReference type="Proteomes" id="UP000316079">
    <property type="component" value="Unassembled WGS sequence"/>
</dbReference>
<evidence type="ECO:0000259" key="2">
    <source>
        <dbReference type="Pfam" id="PF06221"/>
    </source>
</evidence>
<dbReference type="GO" id="GO:0005634">
    <property type="term" value="C:nucleus"/>
    <property type="evidence" value="ECO:0007669"/>
    <property type="project" value="InterPro"/>
</dbReference>
<dbReference type="InterPro" id="IPR056993">
    <property type="entry name" value="TRIP4_3rd_dom"/>
</dbReference>
<feature type="domain" description="Activating signal cointegrator 1 third" evidence="3">
    <location>
        <begin position="253"/>
        <end position="306"/>
    </location>
</feature>
<dbReference type="Pfam" id="PF06221">
    <property type="entry name" value="zf-C2HC5"/>
    <property type="match status" value="1"/>
</dbReference>
<dbReference type="AlphaFoldDB" id="A0A553RQ14"/>
<protein>
    <submittedName>
        <fullName evidence="5">Uncharacterized protein</fullName>
    </submittedName>
</protein>
<organism evidence="5 6">
    <name type="scientific">Danionella cerebrum</name>
    <dbReference type="NCBI Taxonomy" id="2873325"/>
    <lineage>
        <taxon>Eukaryota</taxon>
        <taxon>Metazoa</taxon>
        <taxon>Chordata</taxon>
        <taxon>Craniata</taxon>
        <taxon>Vertebrata</taxon>
        <taxon>Euteleostomi</taxon>
        <taxon>Actinopterygii</taxon>
        <taxon>Neopterygii</taxon>
        <taxon>Teleostei</taxon>
        <taxon>Ostariophysi</taxon>
        <taxon>Cypriniformes</taxon>
        <taxon>Danionidae</taxon>
        <taxon>Danioninae</taxon>
        <taxon>Danionella</taxon>
    </lineage>
</organism>
<gene>
    <name evidence="5" type="ORF">DNTS_017736</name>
</gene>
<dbReference type="EMBL" id="SRMA01000833">
    <property type="protein sequence ID" value="TRZ04272.1"/>
    <property type="molecule type" value="Genomic_DNA"/>
</dbReference>
<reference evidence="5 6" key="1">
    <citation type="journal article" date="2019" name="Sci. Data">
        <title>Hybrid genome assembly and annotation of Danionella translucida.</title>
        <authorList>
            <person name="Kadobianskyi M."/>
            <person name="Schulze L."/>
            <person name="Schuelke M."/>
            <person name="Judkewitz B."/>
        </authorList>
    </citation>
    <scope>NUCLEOTIDE SEQUENCE [LARGE SCALE GENOMIC DNA]</scope>
    <source>
        <strain evidence="5 6">Bolton</strain>
    </source>
</reference>
<dbReference type="GO" id="GO:0045893">
    <property type="term" value="P:positive regulation of DNA-templated transcription"/>
    <property type="evidence" value="ECO:0007669"/>
    <property type="project" value="TreeGrafter"/>
</dbReference>
<accession>A0A553RQ14</accession>
<feature type="region of interest" description="Disordered" evidence="1">
    <location>
        <begin position="90"/>
        <end position="114"/>
    </location>
</feature>
<dbReference type="PANTHER" id="PTHR12963">
    <property type="entry name" value="THYROID RECEPTOR INTERACTING PROTEIN RELATED"/>
    <property type="match status" value="1"/>
</dbReference>
<evidence type="ECO:0000259" key="3">
    <source>
        <dbReference type="Pfam" id="PF23134"/>
    </source>
</evidence>
<dbReference type="STRING" id="623744.A0A553RQ14"/>
<evidence type="ECO:0000313" key="5">
    <source>
        <dbReference type="EMBL" id="TRZ04272.1"/>
    </source>
</evidence>
<dbReference type="GO" id="GO:0180022">
    <property type="term" value="C:RQC-trigger complex"/>
    <property type="evidence" value="ECO:0007669"/>
    <property type="project" value="InterPro"/>
</dbReference>
<evidence type="ECO:0000313" key="6">
    <source>
        <dbReference type="Proteomes" id="UP000316079"/>
    </source>
</evidence>
<feature type="region of interest" description="Disordered" evidence="1">
    <location>
        <begin position="421"/>
        <end position="444"/>
    </location>
</feature>
<evidence type="ECO:0000256" key="1">
    <source>
        <dbReference type="SAM" id="MobiDB-lite"/>
    </source>
</evidence>
<feature type="domain" description="TRIP4/RQT4 C2HC5-type zinc finger" evidence="2">
    <location>
        <begin position="161"/>
        <end position="188"/>
    </location>
</feature>
<dbReference type="OrthoDB" id="338816at2759"/>
<dbReference type="PANTHER" id="PTHR12963:SF4">
    <property type="entry name" value="ACTIVATING SIGNAL COINTEGRATOR 1"/>
    <property type="match status" value="1"/>
</dbReference>
<dbReference type="InterPro" id="IPR056994">
    <property type="entry name" value="TRI4_N"/>
</dbReference>
<proteinExistence type="predicted"/>
<comment type="caution">
    <text evidence="5">The sequence shown here is derived from an EMBL/GenBank/DDBJ whole genome shotgun (WGS) entry which is preliminary data.</text>
</comment>
<dbReference type="Pfam" id="PF23135">
    <property type="entry name" value="TRI4_N"/>
    <property type="match status" value="1"/>
</dbReference>
<name>A0A553RQ14_9TELE</name>
<feature type="domain" description="Activating signal cointegrator 1 N-terminal" evidence="4">
    <location>
        <begin position="5"/>
        <end position="65"/>
    </location>
</feature>